<reference evidence="11 13" key="2">
    <citation type="journal article" date="2013" name="Nature">
        <title>Insights into bilaterian evolution from three spiralian genomes.</title>
        <authorList>
            <person name="Simakov O."/>
            <person name="Marletaz F."/>
            <person name="Cho S.J."/>
            <person name="Edsinger-Gonzales E."/>
            <person name="Havlak P."/>
            <person name="Hellsten U."/>
            <person name="Kuo D.H."/>
            <person name="Larsson T."/>
            <person name="Lv J."/>
            <person name="Arendt D."/>
            <person name="Savage R."/>
            <person name="Osoegawa K."/>
            <person name="de Jong P."/>
            <person name="Grimwood J."/>
            <person name="Chapman J.A."/>
            <person name="Shapiro H."/>
            <person name="Aerts A."/>
            <person name="Otillar R.P."/>
            <person name="Terry A.Y."/>
            <person name="Boore J.L."/>
            <person name="Grigoriev I.V."/>
            <person name="Lindberg D.R."/>
            <person name="Seaver E.C."/>
            <person name="Weisblat D.A."/>
            <person name="Putnam N.H."/>
            <person name="Rokhsar D.S."/>
        </authorList>
    </citation>
    <scope>NUCLEOTIDE SEQUENCE</scope>
    <source>
        <strain evidence="11 13">I ESC-2004</strain>
    </source>
</reference>
<dbReference type="PANTHER" id="PTHR14217:SF1">
    <property type="entry name" value="INOSITOL-TETRAKISPHOSPHATE 1-KINASE"/>
    <property type="match status" value="1"/>
</dbReference>
<evidence type="ECO:0000313" key="11">
    <source>
        <dbReference type="EMBL" id="ELU02902.1"/>
    </source>
</evidence>
<evidence type="ECO:0000256" key="4">
    <source>
        <dbReference type="ARBA" id="ARBA00022723"/>
    </source>
</evidence>
<dbReference type="Pfam" id="PF05770">
    <property type="entry name" value="Ins134_P3_kin"/>
    <property type="match status" value="1"/>
</dbReference>
<protein>
    <recommendedName>
        <fullName evidence="14">Inositol-tetrakisphosphate 1-kinase</fullName>
    </recommendedName>
</protein>
<dbReference type="EnsemblMetazoa" id="CapteT99999">
    <property type="protein sequence ID" value="CapteP99999"/>
    <property type="gene ID" value="CapteG99999"/>
</dbReference>
<organism evidence="11">
    <name type="scientific">Capitella teleta</name>
    <name type="common">Polychaete worm</name>
    <dbReference type="NCBI Taxonomy" id="283909"/>
    <lineage>
        <taxon>Eukaryota</taxon>
        <taxon>Metazoa</taxon>
        <taxon>Spiralia</taxon>
        <taxon>Lophotrochozoa</taxon>
        <taxon>Annelida</taxon>
        <taxon>Polychaeta</taxon>
        <taxon>Sedentaria</taxon>
        <taxon>Scolecida</taxon>
        <taxon>Capitellidae</taxon>
        <taxon>Capitella</taxon>
    </lineage>
</organism>
<reference evidence="12" key="3">
    <citation type="submission" date="2015-06" db="UniProtKB">
        <authorList>
            <consortium name="EnsemblMetazoa"/>
        </authorList>
    </citation>
    <scope>IDENTIFICATION</scope>
</reference>
<keyword evidence="13" id="KW-1185">Reference proteome</keyword>
<dbReference type="STRING" id="283909.R7UI08"/>
<keyword evidence="8" id="KW-0460">Magnesium</keyword>
<dbReference type="Gene3D" id="3.30.470.20">
    <property type="entry name" value="ATP-grasp fold, B domain"/>
    <property type="match status" value="1"/>
</dbReference>
<dbReference type="AlphaFoldDB" id="R7UI08"/>
<reference evidence="13" key="1">
    <citation type="submission" date="2012-12" db="EMBL/GenBank/DDBJ databases">
        <authorList>
            <person name="Hellsten U."/>
            <person name="Grimwood J."/>
            <person name="Chapman J.A."/>
            <person name="Shapiro H."/>
            <person name="Aerts A."/>
            <person name="Otillar R.P."/>
            <person name="Terry A.Y."/>
            <person name="Boore J.L."/>
            <person name="Simakov O."/>
            <person name="Marletaz F."/>
            <person name="Cho S.-J."/>
            <person name="Edsinger-Gonzales E."/>
            <person name="Havlak P."/>
            <person name="Kuo D.-H."/>
            <person name="Larsson T."/>
            <person name="Lv J."/>
            <person name="Arendt D."/>
            <person name="Savage R."/>
            <person name="Osoegawa K."/>
            <person name="de Jong P."/>
            <person name="Lindberg D.R."/>
            <person name="Seaver E.C."/>
            <person name="Weisblat D.A."/>
            <person name="Putnam N.H."/>
            <person name="Grigoriev I.V."/>
            <person name="Rokhsar D.S."/>
        </authorList>
    </citation>
    <scope>NUCLEOTIDE SEQUENCE</scope>
    <source>
        <strain evidence="13">I ESC-2004</strain>
    </source>
</reference>
<evidence type="ECO:0008006" key="14">
    <source>
        <dbReference type="Google" id="ProtNLM"/>
    </source>
</evidence>
<sequence length="412" mass="46147">MAAKRVGYCLSEKKSRRLSFDDFSVICRQANIDLLKINLSDPLEEQGPFDVVVHKLTDQLVQANQGNRNAADQIETFKRYLERHPQTQMVDRLENISKLIDRNRQYGLVEQTLSHYQESGFFTPTFVEFTTNDVETNKQLLYKNNVTFPLVCKPTTAHGSNLCHQMSLIFNEAGLKDVSPPCVAQSFINHNAVLYKIFAIGRHHCIVERPSIKNFSPGGSEAKTIHFDSHDVSKADSASHLNAKSELESPFILPDPAQLQKLGLAIQHSLGLDLIGVDVIVENHTGRYAVIDANSFPGYDGVPEFFNCLLSLIQDKINPSSDQISPGSLSYFPQLTSVWRQNKIIESHVMPALSPRPPFHVNGITRNLTSSDCMKEDKQFLLDSHWLPMDTPSPEVVVVTASESDDSAKRIS</sequence>
<dbReference type="PANTHER" id="PTHR14217">
    <property type="entry name" value="INOSITOL-TETRAKISPHOSPHATE 1-KINASE"/>
    <property type="match status" value="1"/>
</dbReference>
<evidence type="ECO:0000313" key="12">
    <source>
        <dbReference type="EnsemblMetazoa" id="CapteP99999"/>
    </source>
</evidence>
<dbReference type="Proteomes" id="UP000014760">
    <property type="component" value="Unassembled WGS sequence"/>
</dbReference>
<dbReference type="OrthoDB" id="25308at2759"/>
<evidence type="ECO:0000256" key="8">
    <source>
        <dbReference type="ARBA" id="ARBA00022842"/>
    </source>
</evidence>
<dbReference type="InterPro" id="IPR040464">
    <property type="entry name" value="InsP(3)kin_ATP-grasp"/>
</dbReference>
<dbReference type="GO" id="GO:0032957">
    <property type="term" value="P:inositol trisphosphate metabolic process"/>
    <property type="evidence" value="ECO:0007669"/>
    <property type="project" value="InterPro"/>
</dbReference>
<keyword evidence="7" id="KW-0067">ATP-binding</keyword>
<dbReference type="SUPFAM" id="SSF56059">
    <property type="entry name" value="Glutathione synthetase ATP-binding domain-like"/>
    <property type="match status" value="1"/>
</dbReference>
<dbReference type="Gene3D" id="3.40.50.11370">
    <property type="match status" value="1"/>
</dbReference>
<evidence type="ECO:0000256" key="5">
    <source>
        <dbReference type="ARBA" id="ARBA00022741"/>
    </source>
</evidence>
<comment type="similarity">
    <text evidence="2">Belongs to the ITPK1 family.</text>
</comment>
<dbReference type="Gene3D" id="3.30.1490.220">
    <property type="match status" value="1"/>
</dbReference>
<dbReference type="EMBL" id="AMQN01008651">
    <property type="status" value="NOT_ANNOTATED_CDS"/>
    <property type="molecule type" value="Genomic_DNA"/>
</dbReference>
<gene>
    <name evidence="11" type="ORF">CAPTEDRAFT_99999</name>
</gene>
<keyword evidence="4" id="KW-0479">Metal-binding</keyword>
<evidence type="ECO:0000259" key="10">
    <source>
        <dbReference type="Pfam" id="PF17927"/>
    </source>
</evidence>
<dbReference type="GO" id="GO:0000287">
    <property type="term" value="F:magnesium ion binding"/>
    <property type="evidence" value="ECO:0007669"/>
    <property type="project" value="InterPro"/>
</dbReference>
<feature type="domain" description="Inositol 1,3,4-trisphosphate 5/6-kinase ATP-grasp" evidence="9">
    <location>
        <begin position="120"/>
        <end position="313"/>
    </location>
</feature>
<keyword evidence="6" id="KW-0418">Kinase</keyword>
<name>R7UI08_CAPTE</name>
<evidence type="ECO:0000256" key="1">
    <source>
        <dbReference type="ARBA" id="ARBA00001946"/>
    </source>
</evidence>
<dbReference type="OMA" id="QHLYNRQ"/>
<keyword evidence="3" id="KW-0808">Transferase</keyword>
<dbReference type="EMBL" id="KB303655">
    <property type="protein sequence ID" value="ELU02902.1"/>
    <property type="molecule type" value="Genomic_DNA"/>
</dbReference>
<evidence type="ECO:0000256" key="3">
    <source>
        <dbReference type="ARBA" id="ARBA00022679"/>
    </source>
</evidence>
<evidence type="ECO:0000256" key="7">
    <source>
        <dbReference type="ARBA" id="ARBA00022840"/>
    </source>
</evidence>
<accession>R7UI08</accession>
<comment type="cofactor">
    <cofactor evidence="1">
        <name>Mg(2+)</name>
        <dbReference type="ChEBI" id="CHEBI:18420"/>
    </cofactor>
</comment>
<evidence type="ECO:0000313" key="13">
    <source>
        <dbReference type="Proteomes" id="UP000014760"/>
    </source>
</evidence>
<feature type="domain" description="Inositol-tetrakisphosphate 1-kinase N-terminal" evidence="10">
    <location>
        <begin position="5"/>
        <end position="96"/>
    </location>
</feature>
<dbReference type="GO" id="GO:0005524">
    <property type="term" value="F:ATP binding"/>
    <property type="evidence" value="ECO:0007669"/>
    <property type="project" value="UniProtKB-KW"/>
</dbReference>
<dbReference type="GO" id="GO:0052726">
    <property type="term" value="F:inositol-1,3,4-trisphosphate 5-kinase activity"/>
    <property type="evidence" value="ECO:0007669"/>
    <property type="project" value="InterPro"/>
</dbReference>
<evidence type="ECO:0000259" key="9">
    <source>
        <dbReference type="Pfam" id="PF05770"/>
    </source>
</evidence>
<evidence type="ECO:0000256" key="2">
    <source>
        <dbReference type="ARBA" id="ARBA00009601"/>
    </source>
</evidence>
<dbReference type="GO" id="GO:0052725">
    <property type="term" value="F:inositol-1,3,4-trisphosphate 6-kinase activity"/>
    <property type="evidence" value="ECO:0007669"/>
    <property type="project" value="InterPro"/>
</dbReference>
<proteinExistence type="inferred from homology"/>
<evidence type="ECO:0000256" key="6">
    <source>
        <dbReference type="ARBA" id="ARBA00022777"/>
    </source>
</evidence>
<dbReference type="InterPro" id="IPR008656">
    <property type="entry name" value="Inositol_tetrakis-P_1-kinase"/>
</dbReference>
<dbReference type="InterPro" id="IPR041429">
    <property type="entry name" value="ITPK1_N"/>
</dbReference>
<dbReference type="GO" id="GO:0047325">
    <property type="term" value="F:inositol-3,4,5,6-tetrakisphosphate 1-kinase activity"/>
    <property type="evidence" value="ECO:0007669"/>
    <property type="project" value="InterPro"/>
</dbReference>
<dbReference type="HOGENOM" id="CLU_041857_1_0_1"/>
<dbReference type="GO" id="GO:0005737">
    <property type="term" value="C:cytoplasm"/>
    <property type="evidence" value="ECO:0007669"/>
    <property type="project" value="TreeGrafter"/>
</dbReference>
<dbReference type="FunFam" id="3.30.470.20:FF:000047">
    <property type="entry name" value="Inositol-tetrakisphosphate 1-kinase 4"/>
    <property type="match status" value="1"/>
</dbReference>
<dbReference type="Pfam" id="PF17927">
    <property type="entry name" value="Ins134_P3_kin_N"/>
    <property type="match status" value="1"/>
</dbReference>
<keyword evidence="5" id="KW-0547">Nucleotide-binding</keyword>